<comment type="pathway">
    <text evidence="6">Porphyrin-containing compound metabolism; protoheme biosynthesis.</text>
</comment>
<dbReference type="GO" id="GO:0004729">
    <property type="term" value="F:oxygen-dependent protoporphyrinogen oxidase activity"/>
    <property type="evidence" value="ECO:0007669"/>
    <property type="project" value="UniProtKB-UniRule"/>
</dbReference>
<evidence type="ECO:0000259" key="7">
    <source>
        <dbReference type="Pfam" id="PF01593"/>
    </source>
</evidence>
<comment type="caution">
    <text evidence="8">The sequence shown here is derived from an EMBL/GenBank/DDBJ whole genome shotgun (WGS) entry which is preliminary data.</text>
</comment>
<dbReference type="EMBL" id="SJPY01000006">
    <property type="protein sequence ID" value="TWU39054.1"/>
    <property type="molecule type" value="Genomic_DNA"/>
</dbReference>
<evidence type="ECO:0000256" key="6">
    <source>
        <dbReference type="RuleBase" id="RU364052"/>
    </source>
</evidence>
<feature type="domain" description="Amine oxidase" evidence="7">
    <location>
        <begin position="12"/>
        <end position="463"/>
    </location>
</feature>
<gene>
    <name evidence="8" type="primary">hemY</name>
    <name evidence="8" type="ORF">Q31b_41360</name>
</gene>
<organism evidence="8 9">
    <name type="scientific">Novipirellula aureliae</name>
    <dbReference type="NCBI Taxonomy" id="2527966"/>
    <lineage>
        <taxon>Bacteria</taxon>
        <taxon>Pseudomonadati</taxon>
        <taxon>Planctomycetota</taxon>
        <taxon>Planctomycetia</taxon>
        <taxon>Pirellulales</taxon>
        <taxon>Pirellulaceae</taxon>
        <taxon>Novipirellula</taxon>
    </lineage>
</organism>
<keyword evidence="2 6" id="KW-0285">Flavoprotein</keyword>
<dbReference type="RefSeq" id="WP_197171880.1">
    <property type="nucleotide sequence ID" value="NZ_SJPY01000006.1"/>
</dbReference>
<protein>
    <recommendedName>
        <fullName evidence="6">Coproporphyrinogen III oxidase</fullName>
        <ecNumber evidence="6">1.3.3.15</ecNumber>
    </recommendedName>
</protein>
<evidence type="ECO:0000256" key="3">
    <source>
        <dbReference type="ARBA" id="ARBA00022827"/>
    </source>
</evidence>
<keyword evidence="9" id="KW-1185">Reference proteome</keyword>
<evidence type="ECO:0000313" key="8">
    <source>
        <dbReference type="EMBL" id="TWU39054.1"/>
    </source>
</evidence>
<dbReference type="Gene3D" id="1.10.3110.10">
    <property type="entry name" value="protoporphyrinogen ix oxidase, domain 3"/>
    <property type="match status" value="1"/>
</dbReference>
<dbReference type="SUPFAM" id="SSF51905">
    <property type="entry name" value="FAD/NAD(P)-binding domain"/>
    <property type="match status" value="1"/>
</dbReference>
<accession>A0A5C6DSA0</accession>
<dbReference type="PRINTS" id="PR00419">
    <property type="entry name" value="ADXRDTASE"/>
</dbReference>
<sequence length="478" mass="51894">MTHRIAVIGGGVSGLAAAHHLLEINPEFEVRLFEASQRVGGVIETTEIDGFLVESAADNFITTPNAGVKLCERVGLGDDLIGTNPLGRKAMVVSRGRLEPIPEGFLIMAPSRLWPLVTTRTLGMLGKLRAGWEYFVPQKHREEDESLKAFVTRRFGKELFERLVQPLVGGIYTADPEKLSVAATMPRFLEMERKHGSLISAMLKARKGKPAEKSSGARYGQFATLRGGMSRLIEAIRGRLPVDTIQTERPVESVQQNAGGQWVLEVGGQQASTETFDAVIIAAPARHAAKMLSLVDAKVAEELSRIEYASCAVLSMGYRRDQIQHPLDAFGFVVPIVEERQILSCSFSSVKYDGRAPEDHVLLRVYLGGACQSELLEKSDDELIQIARGELADLIGLSGEPLFTRLSQQRQAMPQYHVGHCDRVELINRRLGSFPTLGLAGNSLNGVGVPGCIESGESAAERVAAALAISKAETAESA</sequence>
<keyword evidence="5 6" id="KW-0350">Heme biosynthesis</keyword>
<keyword evidence="6" id="KW-0963">Cytoplasm</keyword>
<proteinExistence type="inferred from homology"/>
<dbReference type="Gene3D" id="3.50.50.60">
    <property type="entry name" value="FAD/NAD(P)-binding domain"/>
    <property type="match status" value="1"/>
</dbReference>
<keyword evidence="3 6" id="KW-0274">FAD</keyword>
<evidence type="ECO:0000256" key="2">
    <source>
        <dbReference type="ARBA" id="ARBA00022630"/>
    </source>
</evidence>
<dbReference type="GO" id="GO:0005737">
    <property type="term" value="C:cytoplasm"/>
    <property type="evidence" value="ECO:0007669"/>
    <property type="project" value="UniProtKB-SubCell"/>
</dbReference>
<evidence type="ECO:0000256" key="1">
    <source>
        <dbReference type="ARBA" id="ARBA00001974"/>
    </source>
</evidence>
<dbReference type="Proteomes" id="UP000315471">
    <property type="component" value="Unassembled WGS sequence"/>
</dbReference>
<dbReference type="InterPro" id="IPR036188">
    <property type="entry name" value="FAD/NAD-bd_sf"/>
</dbReference>
<comment type="cofactor">
    <cofactor evidence="1 6">
        <name>FAD</name>
        <dbReference type="ChEBI" id="CHEBI:57692"/>
    </cofactor>
</comment>
<comment type="catalytic activity">
    <reaction evidence="6">
        <text>coproporphyrinogen III + 3 O2 = coproporphyrin III + 3 H2O2</text>
        <dbReference type="Rhea" id="RHEA:43436"/>
        <dbReference type="ChEBI" id="CHEBI:15379"/>
        <dbReference type="ChEBI" id="CHEBI:16240"/>
        <dbReference type="ChEBI" id="CHEBI:57309"/>
        <dbReference type="ChEBI" id="CHEBI:131725"/>
        <dbReference type="EC" id="1.3.3.15"/>
    </reaction>
</comment>
<dbReference type="SUPFAM" id="SSF54373">
    <property type="entry name" value="FAD-linked reductases, C-terminal domain"/>
    <property type="match status" value="1"/>
</dbReference>
<dbReference type="Pfam" id="PF01593">
    <property type="entry name" value="Amino_oxidase"/>
    <property type="match status" value="1"/>
</dbReference>
<evidence type="ECO:0000256" key="4">
    <source>
        <dbReference type="ARBA" id="ARBA00023002"/>
    </source>
</evidence>
<dbReference type="GO" id="GO:0006783">
    <property type="term" value="P:heme biosynthetic process"/>
    <property type="evidence" value="ECO:0007669"/>
    <property type="project" value="UniProtKB-UniRule"/>
</dbReference>
<dbReference type="NCBIfam" id="TIGR00562">
    <property type="entry name" value="proto_IX_ox"/>
    <property type="match status" value="1"/>
</dbReference>
<dbReference type="AlphaFoldDB" id="A0A5C6DSA0"/>
<name>A0A5C6DSA0_9BACT</name>
<comment type="function">
    <text evidence="6">Involved in coproporphyrin-dependent heme b biosynthesis. Catalyzes the oxidation of coproporphyrinogen III to coproporphyrin III.</text>
</comment>
<reference evidence="8 9" key="1">
    <citation type="submission" date="2019-02" db="EMBL/GenBank/DDBJ databases">
        <title>Deep-cultivation of Planctomycetes and their phenomic and genomic characterization uncovers novel biology.</title>
        <authorList>
            <person name="Wiegand S."/>
            <person name="Jogler M."/>
            <person name="Boedeker C."/>
            <person name="Pinto D."/>
            <person name="Vollmers J."/>
            <person name="Rivas-Marin E."/>
            <person name="Kohn T."/>
            <person name="Peeters S.H."/>
            <person name="Heuer A."/>
            <person name="Rast P."/>
            <person name="Oberbeckmann S."/>
            <person name="Bunk B."/>
            <person name="Jeske O."/>
            <person name="Meyerdierks A."/>
            <person name="Storesund J.E."/>
            <person name="Kallscheuer N."/>
            <person name="Luecker S."/>
            <person name="Lage O.M."/>
            <person name="Pohl T."/>
            <person name="Merkel B.J."/>
            <person name="Hornburger P."/>
            <person name="Mueller R.-W."/>
            <person name="Bruemmer F."/>
            <person name="Labrenz M."/>
            <person name="Spormann A.M."/>
            <person name="Op Den Camp H."/>
            <person name="Overmann J."/>
            <person name="Amann R."/>
            <person name="Jetten M.S.M."/>
            <person name="Mascher T."/>
            <person name="Medema M.H."/>
            <person name="Devos D.P."/>
            <person name="Kaster A.-K."/>
            <person name="Ovreas L."/>
            <person name="Rohde M."/>
            <person name="Galperin M.Y."/>
            <person name="Jogler C."/>
        </authorList>
    </citation>
    <scope>NUCLEOTIDE SEQUENCE [LARGE SCALE GENOMIC DNA]</scope>
    <source>
        <strain evidence="8 9">Q31b</strain>
    </source>
</reference>
<dbReference type="EC" id="1.3.3.15" evidence="6"/>
<dbReference type="InterPro" id="IPR004572">
    <property type="entry name" value="Protoporphyrinogen_oxidase"/>
</dbReference>
<dbReference type="PANTHER" id="PTHR42923:SF3">
    <property type="entry name" value="PROTOPORPHYRINOGEN OXIDASE"/>
    <property type="match status" value="1"/>
</dbReference>
<keyword evidence="4 6" id="KW-0560">Oxidoreductase</keyword>
<evidence type="ECO:0000313" key="9">
    <source>
        <dbReference type="Proteomes" id="UP000315471"/>
    </source>
</evidence>
<comment type="similarity">
    <text evidence="6">Belongs to the protoporphyrinogen/coproporphyrinogen oxidase family. Coproporphyrinogen III oxidase subfamily.</text>
</comment>
<evidence type="ECO:0000256" key="5">
    <source>
        <dbReference type="ARBA" id="ARBA00023133"/>
    </source>
</evidence>
<dbReference type="PANTHER" id="PTHR42923">
    <property type="entry name" value="PROTOPORPHYRINOGEN OXIDASE"/>
    <property type="match status" value="1"/>
</dbReference>
<dbReference type="InterPro" id="IPR050464">
    <property type="entry name" value="Zeta_carotene_desat/Oxidored"/>
</dbReference>
<dbReference type="Gene3D" id="3.90.660.20">
    <property type="entry name" value="Protoporphyrinogen oxidase, mitochondrial, domain 2"/>
    <property type="match status" value="1"/>
</dbReference>
<comment type="subcellular location">
    <subcellularLocation>
        <location evidence="6">Cytoplasm</location>
    </subcellularLocation>
</comment>
<dbReference type="InterPro" id="IPR002937">
    <property type="entry name" value="Amino_oxidase"/>
</dbReference>
<dbReference type="UniPathway" id="UPA00252"/>